<dbReference type="OrthoDB" id="4504432at2759"/>
<dbReference type="EMBL" id="KV878257">
    <property type="protein sequence ID" value="OJZ80291.1"/>
    <property type="molecule type" value="Genomic_DNA"/>
</dbReference>
<proteinExistence type="predicted"/>
<protein>
    <submittedName>
        <fullName evidence="1">Uncharacterized protein</fullName>
    </submittedName>
</protein>
<evidence type="ECO:0000313" key="1">
    <source>
        <dbReference type="EMBL" id="OJZ80291.1"/>
    </source>
</evidence>
<gene>
    <name evidence="1" type="ORF">ASPFODRAFT_148051</name>
</gene>
<reference evidence="2" key="1">
    <citation type="journal article" date="2017" name="Genome Biol.">
        <title>Comparative genomics reveals high biological diversity and specific adaptations in the industrially and medically important fungal genus Aspergillus.</title>
        <authorList>
            <person name="de Vries R.P."/>
            <person name="Riley R."/>
            <person name="Wiebenga A."/>
            <person name="Aguilar-Osorio G."/>
            <person name="Amillis S."/>
            <person name="Uchima C.A."/>
            <person name="Anderluh G."/>
            <person name="Asadollahi M."/>
            <person name="Askin M."/>
            <person name="Barry K."/>
            <person name="Battaglia E."/>
            <person name="Bayram O."/>
            <person name="Benocci T."/>
            <person name="Braus-Stromeyer S.A."/>
            <person name="Caldana C."/>
            <person name="Canovas D."/>
            <person name="Cerqueira G.C."/>
            <person name="Chen F."/>
            <person name="Chen W."/>
            <person name="Choi C."/>
            <person name="Clum A."/>
            <person name="Dos Santos R.A."/>
            <person name="Damasio A.R."/>
            <person name="Diallinas G."/>
            <person name="Emri T."/>
            <person name="Fekete E."/>
            <person name="Flipphi M."/>
            <person name="Freyberg S."/>
            <person name="Gallo A."/>
            <person name="Gournas C."/>
            <person name="Habgood R."/>
            <person name="Hainaut M."/>
            <person name="Harispe M.L."/>
            <person name="Henrissat B."/>
            <person name="Hilden K.S."/>
            <person name="Hope R."/>
            <person name="Hossain A."/>
            <person name="Karabika E."/>
            <person name="Karaffa L."/>
            <person name="Karanyi Z."/>
            <person name="Krasevec N."/>
            <person name="Kuo A."/>
            <person name="Kusch H."/>
            <person name="LaButti K."/>
            <person name="Lagendijk E.L."/>
            <person name="Lapidus A."/>
            <person name="Levasseur A."/>
            <person name="Lindquist E."/>
            <person name="Lipzen A."/>
            <person name="Logrieco A.F."/>
            <person name="MacCabe A."/>
            <person name="Maekelae M.R."/>
            <person name="Malavazi I."/>
            <person name="Melin P."/>
            <person name="Meyer V."/>
            <person name="Mielnichuk N."/>
            <person name="Miskei M."/>
            <person name="Molnar A.P."/>
            <person name="Mule G."/>
            <person name="Ngan C.Y."/>
            <person name="Orejas M."/>
            <person name="Orosz E."/>
            <person name="Ouedraogo J.P."/>
            <person name="Overkamp K.M."/>
            <person name="Park H.-S."/>
            <person name="Perrone G."/>
            <person name="Piumi F."/>
            <person name="Punt P.J."/>
            <person name="Ram A.F."/>
            <person name="Ramon A."/>
            <person name="Rauscher S."/>
            <person name="Record E."/>
            <person name="Riano-Pachon D.M."/>
            <person name="Robert V."/>
            <person name="Roehrig J."/>
            <person name="Ruller R."/>
            <person name="Salamov A."/>
            <person name="Salih N.S."/>
            <person name="Samson R.A."/>
            <person name="Sandor E."/>
            <person name="Sanguinetti M."/>
            <person name="Schuetze T."/>
            <person name="Sepcic K."/>
            <person name="Shelest E."/>
            <person name="Sherlock G."/>
            <person name="Sophianopoulou V."/>
            <person name="Squina F.M."/>
            <person name="Sun H."/>
            <person name="Susca A."/>
            <person name="Todd R.B."/>
            <person name="Tsang A."/>
            <person name="Unkles S.E."/>
            <person name="van de Wiele N."/>
            <person name="van Rossen-Uffink D."/>
            <person name="Oliveira J.V."/>
            <person name="Vesth T.C."/>
            <person name="Visser J."/>
            <person name="Yu J.-H."/>
            <person name="Zhou M."/>
            <person name="Andersen M.R."/>
            <person name="Archer D.B."/>
            <person name="Baker S.E."/>
            <person name="Benoit I."/>
            <person name="Brakhage A.A."/>
            <person name="Braus G.H."/>
            <person name="Fischer R."/>
            <person name="Frisvad J.C."/>
            <person name="Goldman G.H."/>
            <person name="Houbraken J."/>
            <person name="Oakley B."/>
            <person name="Pocsi I."/>
            <person name="Scazzocchio C."/>
            <person name="Seiboth B."/>
            <person name="vanKuyk P.A."/>
            <person name="Wortman J."/>
            <person name="Dyer P.S."/>
            <person name="Grigoriev I.V."/>
        </authorList>
    </citation>
    <scope>NUCLEOTIDE SEQUENCE [LARGE SCALE GENOMIC DNA]</scope>
    <source>
        <strain evidence="2">CBS 106.47</strain>
    </source>
</reference>
<evidence type="ECO:0000313" key="2">
    <source>
        <dbReference type="Proteomes" id="UP000184063"/>
    </source>
</evidence>
<organism evidence="1 2">
    <name type="scientific">Aspergillus luchuensis (strain CBS 106.47)</name>
    <dbReference type="NCBI Taxonomy" id="1137211"/>
    <lineage>
        <taxon>Eukaryota</taxon>
        <taxon>Fungi</taxon>
        <taxon>Dikarya</taxon>
        <taxon>Ascomycota</taxon>
        <taxon>Pezizomycotina</taxon>
        <taxon>Eurotiomycetes</taxon>
        <taxon>Eurotiomycetidae</taxon>
        <taxon>Eurotiales</taxon>
        <taxon>Aspergillaceae</taxon>
        <taxon>Aspergillus</taxon>
        <taxon>Aspergillus subgen. Circumdati</taxon>
    </lineage>
</organism>
<name>A0A1M3T0P1_ASPLC</name>
<dbReference type="AlphaFoldDB" id="A0A1M3T0P1"/>
<dbReference type="Proteomes" id="UP000184063">
    <property type="component" value="Unassembled WGS sequence"/>
</dbReference>
<sequence>MTVPRARVRRGQRITLAHHRQRERGIVNIQCLSVDQSQIQGLRETNSQLSHPIFPLLLKSYYDVDQLYLGWEPIEIMVANILTASWPVNETELACVLQSVRKLTLDGIRSLRDQGRALATLGPNTIWLNKRGQVRLVKSSFPMQTSEMNADTLRLTALAMVMRSLMATSAGQGRWISEAQSFLKSLTINSLNELMKASW</sequence>
<accession>A0A1M3T0P1</accession>
<dbReference type="VEuPathDB" id="FungiDB:ASPFODRAFT_148051"/>